<name>A0A5A9XS10_9BACT</name>
<protein>
    <submittedName>
        <fullName evidence="2">Prepilin-type N-terminal cleavage/methylation domain-containing protein</fullName>
    </submittedName>
</protein>
<keyword evidence="1" id="KW-0812">Transmembrane</keyword>
<dbReference type="NCBIfam" id="TIGR02532">
    <property type="entry name" value="IV_pilin_GFxxxE"/>
    <property type="match status" value="1"/>
</dbReference>
<comment type="caution">
    <text evidence="2">The sequence shown here is derived from an EMBL/GenBank/DDBJ whole genome shotgun (WGS) entry which is preliminary data.</text>
</comment>
<dbReference type="Pfam" id="PF07963">
    <property type="entry name" value="N_methyl"/>
    <property type="match status" value="1"/>
</dbReference>
<dbReference type="RefSeq" id="WP_149305905.1">
    <property type="nucleotide sequence ID" value="NZ_SRSD01000001.1"/>
</dbReference>
<dbReference type="OrthoDB" id="5430888at2"/>
<dbReference type="Proteomes" id="UP000324298">
    <property type="component" value="Unassembled WGS sequence"/>
</dbReference>
<dbReference type="InterPro" id="IPR012902">
    <property type="entry name" value="N_methyl_site"/>
</dbReference>
<keyword evidence="1" id="KW-1133">Transmembrane helix</keyword>
<organism evidence="2 3">
    <name type="scientific">Oryzomonas rubra</name>
    <dbReference type="NCBI Taxonomy" id="2509454"/>
    <lineage>
        <taxon>Bacteria</taxon>
        <taxon>Pseudomonadati</taxon>
        <taxon>Thermodesulfobacteriota</taxon>
        <taxon>Desulfuromonadia</taxon>
        <taxon>Geobacterales</taxon>
        <taxon>Geobacteraceae</taxon>
        <taxon>Oryzomonas</taxon>
    </lineage>
</organism>
<evidence type="ECO:0000256" key="1">
    <source>
        <dbReference type="SAM" id="Phobius"/>
    </source>
</evidence>
<sequence>MRVNNKGFTLIEVLIVMTVFVIVLMITGSAFKTILEQSAKVFRSEESNIEGVIGLEMLRHDLQQAGLGLFTETSSIAYTGEALNAPASTYNDFNTGTEPPRPIIAGNNVASVSSDPDSSGNYKILANTDYLVIKATTVSTSKTAQKWTYLEISPPNVKPHSWTSAAENLGNNDNVVLLKRQVSATGQSTTLMANTSGSPTNFSYAFSNTAFAQFSSSSNAIYTAYGIDGSTPRMPFNRADYFVAQPTSSAGSPDASRIPAVCAKDASGNPSPYVGILYKAMVNHSDGKLTYFPLLDCVADMQVVLGWDMDGDGAIDCYSNANGSVMTGICTAPTGGTVATALSVANNASAATVPNIRNNLKLVKIYVLAQNGRRDLNYTSPSPIVVGDSNAAEISLTSSYDLAAKGLLNYRWKLYRLVVRPKNLFSNE</sequence>
<feature type="transmembrane region" description="Helical" evidence="1">
    <location>
        <begin position="7"/>
        <end position="31"/>
    </location>
</feature>
<dbReference type="EMBL" id="SRSD01000001">
    <property type="protein sequence ID" value="KAA0895325.1"/>
    <property type="molecule type" value="Genomic_DNA"/>
</dbReference>
<keyword evidence="1" id="KW-0472">Membrane</keyword>
<dbReference type="PROSITE" id="PS00409">
    <property type="entry name" value="PROKAR_NTER_METHYL"/>
    <property type="match status" value="1"/>
</dbReference>
<gene>
    <name evidence="2" type="ORF">ET418_02055</name>
</gene>
<proteinExistence type="predicted"/>
<accession>A0A5A9XS10</accession>
<reference evidence="2 3" key="1">
    <citation type="submission" date="2019-04" db="EMBL/GenBank/DDBJ databases">
        <title>Geobacter ruber sp. nov., ferric-reducing bacteria isolated from paddy soil.</title>
        <authorList>
            <person name="Xu Z."/>
            <person name="Masuda Y."/>
            <person name="Itoh H."/>
            <person name="Senoo K."/>
        </authorList>
    </citation>
    <scope>NUCLEOTIDE SEQUENCE [LARGE SCALE GENOMIC DNA]</scope>
    <source>
        <strain evidence="2 3">Red88</strain>
    </source>
</reference>
<evidence type="ECO:0000313" key="3">
    <source>
        <dbReference type="Proteomes" id="UP000324298"/>
    </source>
</evidence>
<dbReference type="AlphaFoldDB" id="A0A5A9XS10"/>
<evidence type="ECO:0000313" key="2">
    <source>
        <dbReference type="EMBL" id="KAA0895325.1"/>
    </source>
</evidence>
<keyword evidence="3" id="KW-1185">Reference proteome</keyword>